<reference evidence="2 3" key="1">
    <citation type="journal article" date="2013" name="BMC Genomics">
        <title>The miniature genome of a carnivorous plant Genlisea aurea contains a low number of genes and short non-coding sequences.</title>
        <authorList>
            <person name="Leushkin E.V."/>
            <person name="Sutormin R.A."/>
            <person name="Nabieva E.R."/>
            <person name="Penin A.A."/>
            <person name="Kondrashov A.S."/>
            <person name="Logacheva M.D."/>
        </authorList>
    </citation>
    <scope>NUCLEOTIDE SEQUENCE [LARGE SCALE GENOMIC DNA]</scope>
</reference>
<organism evidence="2 3">
    <name type="scientific">Genlisea aurea</name>
    <dbReference type="NCBI Taxonomy" id="192259"/>
    <lineage>
        <taxon>Eukaryota</taxon>
        <taxon>Viridiplantae</taxon>
        <taxon>Streptophyta</taxon>
        <taxon>Embryophyta</taxon>
        <taxon>Tracheophyta</taxon>
        <taxon>Spermatophyta</taxon>
        <taxon>Magnoliopsida</taxon>
        <taxon>eudicotyledons</taxon>
        <taxon>Gunneridae</taxon>
        <taxon>Pentapetalae</taxon>
        <taxon>asterids</taxon>
        <taxon>lamiids</taxon>
        <taxon>Lamiales</taxon>
        <taxon>Lentibulariaceae</taxon>
        <taxon>Genlisea</taxon>
    </lineage>
</organism>
<dbReference type="Pfam" id="PF23156">
    <property type="entry name" value="DUF7054"/>
    <property type="match status" value="1"/>
</dbReference>
<dbReference type="PANTHER" id="PTHR33270:SF6">
    <property type="entry name" value="OS02G0448600 PROTEIN"/>
    <property type="match status" value="1"/>
</dbReference>
<dbReference type="OrthoDB" id="1885101at2759"/>
<feature type="non-terminal residue" evidence="2">
    <location>
        <position position="93"/>
    </location>
</feature>
<dbReference type="InterPro" id="IPR055482">
    <property type="entry name" value="DUF7054"/>
</dbReference>
<dbReference type="InterPro" id="IPR040358">
    <property type="entry name" value="At4g22758-like"/>
</dbReference>
<evidence type="ECO:0000313" key="3">
    <source>
        <dbReference type="Proteomes" id="UP000015453"/>
    </source>
</evidence>
<feature type="domain" description="DUF7054" evidence="1">
    <location>
        <begin position="6"/>
        <end position="90"/>
    </location>
</feature>
<protein>
    <recommendedName>
        <fullName evidence="1">DUF7054 domain-containing protein</fullName>
    </recommendedName>
</protein>
<name>S8DAK3_9LAMI</name>
<accession>S8DAK3</accession>
<evidence type="ECO:0000259" key="1">
    <source>
        <dbReference type="Pfam" id="PF23156"/>
    </source>
</evidence>
<dbReference type="Proteomes" id="UP000015453">
    <property type="component" value="Unassembled WGS sequence"/>
</dbReference>
<feature type="non-terminal residue" evidence="2">
    <location>
        <position position="1"/>
    </location>
</feature>
<keyword evidence="3" id="KW-1185">Reference proteome</keyword>
<comment type="caution">
    <text evidence="2">The sequence shown here is derived from an EMBL/GenBank/DDBJ whole genome shotgun (WGS) entry which is preliminary data.</text>
</comment>
<evidence type="ECO:0000313" key="2">
    <source>
        <dbReference type="EMBL" id="EPS59723.1"/>
    </source>
</evidence>
<gene>
    <name evidence="2" type="ORF">M569_15083</name>
</gene>
<proteinExistence type="predicted"/>
<dbReference type="AlphaFoldDB" id="S8DAK3"/>
<dbReference type="EMBL" id="AUSU01008129">
    <property type="protein sequence ID" value="EPS59723.1"/>
    <property type="molecule type" value="Genomic_DNA"/>
</dbReference>
<sequence length="93" mass="10323">LQGYEKEAKVVVNVTVEGSPGPIRTLVKLGANVDETIKLVMKKYKEEGRRPKLDTDAASFYELHSSNYSLESLNRSDLIGDAGSRSFYLRKGS</sequence>
<dbReference type="PANTHER" id="PTHR33270">
    <property type="entry name" value="BNAC05G50380D PROTEIN"/>
    <property type="match status" value="1"/>
</dbReference>